<gene>
    <name evidence="1" type="ORF">EHS13_23640</name>
</gene>
<dbReference type="OrthoDB" id="2029085at2"/>
<proteinExistence type="predicted"/>
<reference evidence="2" key="1">
    <citation type="submission" date="2018-11" db="EMBL/GenBank/DDBJ databases">
        <title>Complete genome sequence of Paenibacillus sp. ML311-T8.</title>
        <authorList>
            <person name="Nam Y.-D."/>
            <person name="Kang J."/>
            <person name="Chung W.-H."/>
            <person name="Park Y.S."/>
        </authorList>
    </citation>
    <scope>NUCLEOTIDE SEQUENCE [LARGE SCALE GENOMIC DNA]</scope>
    <source>
        <strain evidence="2">ML311-T8</strain>
    </source>
</reference>
<dbReference type="KEGG" id="ppsc:EHS13_23640"/>
<dbReference type="RefSeq" id="WP_155702772.1">
    <property type="nucleotide sequence ID" value="NZ_CP034235.1"/>
</dbReference>
<evidence type="ECO:0000313" key="1">
    <source>
        <dbReference type="EMBL" id="QGQ97668.1"/>
    </source>
</evidence>
<accession>A0A6B8RQW3</accession>
<name>A0A6B8RQW3_9BACL</name>
<organism evidence="1 2">
    <name type="scientific">Paenibacillus psychroresistens</name>
    <dbReference type="NCBI Taxonomy" id="1778678"/>
    <lineage>
        <taxon>Bacteria</taxon>
        <taxon>Bacillati</taxon>
        <taxon>Bacillota</taxon>
        <taxon>Bacilli</taxon>
        <taxon>Bacillales</taxon>
        <taxon>Paenibacillaceae</taxon>
        <taxon>Paenibacillus</taxon>
    </lineage>
</organism>
<keyword evidence="2" id="KW-1185">Reference proteome</keyword>
<evidence type="ECO:0000313" key="2">
    <source>
        <dbReference type="Proteomes" id="UP000426246"/>
    </source>
</evidence>
<dbReference type="Proteomes" id="UP000426246">
    <property type="component" value="Chromosome"/>
</dbReference>
<dbReference type="AlphaFoldDB" id="A0A6B8RQW3"/>
<dbReference type="EMBL" id="CP034235">
    <property type="protein sequence ID" value="QGQ97668.1"/>
    <property type="molecule type" value="Genomic_DNA"/>
</dbReference>
<protein>
    <submittedName>
        <fullName evidence="1">Uncharacterized protein</fullName>
    </submittedName>
</protein>
<sequence length="82" mass="9266">MGGYMLENEGVFQTRPVILHQGYAIDKIQDPAVQQLAQRLFQDGVVKMVSSLNDNPSKRVDILVDDEYGLYLIITPVEQDND</sequence>